<reference evidence="1 2" key="1">
    <citation type="journal article" date="2021" name="Commun. Biol.">
        <title>The genome of Shorea leprosula (Dipterocarpaceae) highlights the ecological relevance of drought in aseasonal tropical rainforests.</title>
        <authorList>
            <person name="Ng K.K.S."/>
            <person name="Kobayashi M.J."/>
            <person name="Fawcett J.A."/>
            <person name="Hatakeyama M."/>
            <person name="Paape T."/>
            <person name="Ng C.H."/>
            <person name="Ang C.C."/>
            <person name="Tnah L.H."/>
            <person name="Lee C.T."/>
            <person name="Nishiyama T."/>
            <person name="Sese J."/>
            <person name="O'Brien M.J."/>
            <person name="Copetti D."/>
            <person name="Mohd Noor M.I."/>
            <person name="Ong R.C."/>
            <person name="Putra M."/>
            <person name="Sireger I.Z."/>
            <person name="Indrioko S."/>
            <person name="Kosugi Y."/>
            <person name="Izuno A."/>
            <person name="Isagi Y."/>
            <person name="Lee S.L."/>
            <person name="Shimizu K.K."/>
        </authorList>
    </citation>
    <scope>NUCLEOTIDE SEQUENCE [LARGE SCALE GENOMIC DNA]</scope>
    <source>
        <strain evidence="1">214</strain>
    </source>
</reference>
<comment type="caution">
    <text evidence="1">The sequence shown here is derived from an EMBL/GenBank/DDBJ whole genome shotgun (WGS) entry which is preliminary data.</text>
</comment>
<dbReference type="Proteomes" id="UP001054252">
    <property type="component" value="Unassembled WGS sequence"/>
</dbReference>
<dbReference type="AlphaFoldDB" id="A0AAV5MT27"/>
<evidence type="ECO:0000313" key="2">
    <source>
        <dbReference type="Proteomes" id="UP001054252"/>
    </source>
</evidence>
<accession>A0AAV5MT27</accession>
<protein>
    <submittedName>
        <fullName evidence="1">Uncharacterized protein</fullName>
    </submittedName>
</protein>
<dbReference type="EMBL" id="BPVZ01000557">
    <property type="protein sequence ID" value="GKV51866.1"/>
    <property type="molecule type" value="Genomic_DNA"/>
</dbReference>
<organism evidence="1 2">
    <name type="scientific">Rubroshorea leprosula</name>
    <dbReference type="NCBI Taxonomy" id="152421"/>
    <lineage>
        <taxon>Eukaryota</taxon>
        <taxon>Viridiplantae</taxon>
        <taxon>Streptophyta</taxon>
        <taxon>Embryophyta</taxon>
        <taxon>Tracheophyta</taxon>
        <taxon>Spermatophyta</taxon>
        <taxon>Magnoliopsida</taxon>
        <taxon>eudicotyledons</taxon>
        <taxon>Gunneridae</taxon>
        <taxon>Pentapetalae</taxon>
        <taxon>rosids</taxon>
        <taxon>malvids</taxon>
        <taxon>Malvales</taxon>
        <taxon>Dipterocarpaceae</taxon>
        <taxon>Rubroshorea</taxon>
    </lineage>
</organism>
<keyword evidence="2" id="KW-1185">Reference proteome</keyword>
<proteinExistence type="predicted"/>
<name>A0AAV5MT27_9ROSI</name>
<sequence length="99" mass="12209">MEGKLTVQGYTMLRLLRSFLRLGKCWKLLLLPMRPLYYERWRWSHWQRWIRGFKERSHCDRVRGKLEEKRTQIWVTMRIHCLETCLGSSLIVKWMVKGL</sequence>
<evidence type="ECO:0000313" key="1">
    <source>
        <dbReference type="EMBL" id="GKV51866.1"/>
    </source>
</evidence>
<gene>
    <name evidence="1" type="ORF">SLEP1_g58489</name>
</gene>